<sequence>MASADRFTRTPVPVRAFAVNQSLGKGSRHCAPAIGSHPATACGGRAAEASAEASAGAEFEAAFKEEAKPDPGAGATTGTTGTTGVGVAIADVTASTRLAAIARGRMRLPSGTLPTQSPVTSAVDIRTGRPSIRRDEWVQTDMSRR</sequence>
<dbReference type="AlphaFoldDB" id="A0A9W6I8G9"/>
<reference evidence="2" key="1">
    <citation type="journal article" date="2014" name="Int. J. Syst. Evol. Microbiol.">
        <title>Complete genome sequence of Corynebacterium casei LMG S-19264T (=DSM 44701T), isolated from a smear-ripened cheese.</title>
        <authorList>
            <consortium name="US DOE Joint Genome Institute (JGI-PGF)"/>
            <person name="Walter F."/>
            <person name="Albersmeier A."/>
            <person name="Kalinowski J."/>
            <person name="Ruckert C."/>
        </authorList>
    </citation>
    <scope>NUCLEOTIDE SEQUENCE</scope>
    <source>
        <strain evidence="2">VKM Ac-2007</strain>
    </source>
</reference>
<feature type="compositionally biased region" description="Low complexity" evidence="1">
    <location>
        <begin position="46"/>
        <end position="60"/>
    </location>
</feature>
<gene>
    <name evidence="2" type="ORF">GCM10017600_63000</name>
</gene>
<dbReference type="EMBL" id="BSEV01000019">
    <property type="protein sequence ID" value="GLK12890.1"/>
    <property type="molecule type" value="Genomic_DNA"/>
</dbReference>
<evidence type="ECO:0000313" key="2">
    <source>
        <dbReference type="EMBL" id="GLK12890.1"/>
    </source>
</evidence>
<comment type="caution">
    <text evidence="2">The sequence shown here is derived from an EMBL/GenBank/DDBJ whole genome shotgun (WGS) entry which is preliminary data.</text>
</comment>
<feature type="compositionally biased region" description="Low complexity" evidence="1">
    <location>
        <begin position="72"/>
        <end position="86"/>
    </location>
</feature>
<evidence type="ECO:0000313" key="3">
    <source>
        <dbReference type="Proteomes" id="UP001143474"/>
    </source>
</evidence>
<keyword evidence="3" id="KW-1185">Reference proteome</keyword>
<protein>
    <submittedName>
        <fullName evidence="2">Uncharacterized protein</fullName>
    </submittedName>
</protein>
<dbReference type="Proteomes" id="UP001143474">
    <property type="component" value="Unassembled WGS sequence"/>
</dbReference>
<feature type="region of interest" description="Disordered" evidence="1">
    <location>
        <begin position="108"/>
        <end position="145"/>
    </location>
</feature>
<name>A0A9W6I8G9_9ACTN</name>
<reference evidence="2" key="2">
    <citation type="submission" date="2023-01" db="EMBL/GenBank/DDBJ databases">
        <authorList>
            <person name="Sun Q."/>
            <person name="Evtushenko L."/>
        </authorList>
    </citation>
    <scope>NUCLEOTIDE SEQUENCE</scope>
    <source>
        <strain evidence="2">VKM Ac-2007</strain>
    </source>
</reference>
<proteinExistence type="predicted"/>
<evidence type="ECO:0000256" key="1">
    <source>
        <dbReference type="SAM" id="MobiDB-lite"/>
    </source>
</evidence>
<accession>A0A9W6I8G9</accession>
<organism evidence="2 3">
    <name type="scientific">Streptosporangium carneum</name>
    <dbReference type="NCBI Taxonomy" id="47481"/>
    <lineage>
        <taxon>Bacteria</taxon>
        <taxon>Bacillati</taxon>
        <taxon>Actinomycetota</taxon>
        <taxon>Actinomycetes</taxon>
        <taxon>Streptosporangiales</taxon>
        <taxon>Streptosporangiaceae</taxon>
        <taxon>Streptosporangium</taxon>
    </lineage>
</organism>
<feature type="region of interest" description="Disordered" evidence="1">
    <location>
        <begin position="41"/>
        <end position="86"/>
    </location>
</feature>
<feature type="compositionally biased region" description="Basic and acidic residues" evidence="1">
    <location>
        <begin position="132"/>
        <end position="145"/>
    </location>
</feature>